<protein>
    <recommendedName>
        <fullName evidence="2 9">DNA-directed RNA polymerase</fullName>
        <ecNumber evidence="2 9">2.7.7.6</ecNumber>
    </recommendedName>
</protein>
<evidence type="ECO:0000256" key="6">
    <source>
        <dbReference type="ARBA" id="ARBA00022946"/>
    </source>
</evidence>
<comment type="catalytic activity">
    <reaction evidence="8 9">
        <text>RNA(n) + a ribonucleoside 5'-triphosphate = RNA(n+1) + diphosphate</text>
        <dbReference type="Rhea" id="RHEA:21248"/>
        <dbReference type="Rhea" id="RHEA-COMP:14527"/>
        <dbReference type="Rhea" id="RHEA-COMP:17342"/>
        <dbReference type="ChEBI" id="CHEBI:33019"/>
        <dbReference type="ChEBI" id="CHEBI:61557"/>
        <dbReference type="ChEBI" id="CHEBI:140395"/>
        <dbReference type="EC" id="2.7.7.6"/>
    </reaction>
</comment>
<evidence type="ECO:0000256" key="2">
    <source>
        <dbReference type="ARBA" id="ARBA00012418"/>
    </source>
</evidence>
<dbReference type="GO" id="GO:0034245">
    <property type="term" value="C:mitochondrial DNA-directed RNA polymerase complex"/>
    <property type="evidence" value="ECO:0007669"/>
    <property type="project" value="TreeGrafter"/>
</dbReference>
<evidence type="ECO:0000313" key="12">
    <source>
        <dbReference type="Proteomes" id="UP000095085"/>
    </source>
</evidence>
<keyword evidence="5 9" id="KW-0548">Nucleotidyltransferase</keyword>
<evidence type="ECO:0000256" key="7">
    <source>
        <dbReference type="ARBA" id="ARBA00023163"/>
    </source>
</evidence>
<evidence type="ECO:0000256" key="4">
    <source>
        <dbReference type="ARBA" id="ARBA00022679"/>
    </source>
</evidence>
<dbReference type="InterPro" id="IPR029262">
    <property type="entry name" value="RPOL_N"/>
</dbReference>
<dbReference type="FunFam" id="1.10.287.280:FF:000001">
    <property type="entry name" value="DNA-directed RNA polymerase"/>
    <property type="match status" value="1"/>
</dbReference>
<dbReference type="InterPro" id="IPR002092">
    <property type="entry name" value="DNA-dir_Rpol_phage-type"/>
</dbReference>
<feature type="domain" description="DNA-directed RNA polymerase N-terminal" evidence="10">
    <location>
        <begin position="229"/>
        <end position="547"/>
    </location>
</feature>
<evidence type="ECO:0000256" key="3">
    <source>
        <dbReference type="ARBA" id="ARBA00022478"/>
    </source>
</evidence>
<gene>
    <name evidence="11" type="ORF">HYPBUDRAFT_88746</name>
</gene>
<dbReference type="InterPro" id="IPR043502">
    <property type="entry name" value="DNA/RNA_pol_sf"/>
</dbReference>
<keyword evidence="6" id="KW-0809">Transit peptide</keyword>
<feature type="non-terminal residue" evidence="11">
    <location>
        <position position="1210"/>
    </location>
</feature>
<name>A0A1E4RF36_9ASCO</name>
<dbReference type="Gene3D" id="1.10.1320.10">
    <property type="entry name" value="DNA-directed RNA polymerase, N-terminal domain"/>
    <property type="match status" value="1"/>
</dbReference>
<comment type="similarity">
    <text evidence="1 9">Belongs to the phage and mitochondrial RNA polymerase family.</text>
</comment>
<evidence type="ECO:0000256" key="9">
    <source>
        <dbReference type="RuleBase" id="RU003805"/>
    </source>
</evidence>
<dbReference type="InterPro" id="IPR037159">
    <property type="entry name" value="RNA_POL_N_sf"/>
</dbReference>
<sequence>YKFRRLDQRTKVNHLLHAVFQNDLVQCNSSLNVLYRRIAMHPTLINMNVYLSCLSILLLKLKNDSDFQILQLKPIITDFIHFHKAYHKKYSENFSSVVESLIILLIHWFKSIQLDSLLRSSASEYVFSILQLLDVDYIRLAKSLTPLDLDHYISILRPHIDSATLLQISKESAKVLSPDEEMLSINHYKELGRLSYSGLCKFISNTRFDKFDNGSKKPLYEIYKSLPKSKQLEFMNDYMNFNRKRELTIENHCLHLTSSNSPTHNTYSMQLSKMVGDWISHNVSVLSGLKSKLDTIDGQDKSSLADLSLEETHLLKYTAHLNFIPGPELVNLVINDLLTEALTSKDGHIGAAKFCKSLRSKFIQLVLRDKKNKHIYGQILKFMTEDDAIEFFSTLIKIMAPNCTINSNLVKDSQVYEARKLIDKVESDNDELFFEKSNDSYPAFLLIVSKQFSKHGKFERFYAIIKIHPYLLLEYQKYFELSEGMKTFLPMLCEPKPWVSPSDGGFLLDLKKIVASTSKFNLMVYINAAHESNQLESTYKALDVLGSTKWIIDTKMLKIFNQILDMDVPLFDIPPHLDKLRIELPDEPKREHFENDDQFTRYTRRYHRDVALRLKEYHGRRGDRIVLESIRTYCNAIDENGDMFFIPHNVDTRGRAYPMTSIVHHQNSDPVRALMRFWDMKPLGKNGFNWIKYHLAGVYGEDKLSFEDRIKFVDENIFNIRESAENPFYGAKWWQNADKPFQTLSYCFEINSILEYIESSSENRVENYLSRAPIHQDGSCNGLQHYAALGANKAGGKAVNLIPSEKKSDVYMSVLNLVKERVHSDFETKKNKDLAKVAYPLLDRKIVKRTVMTSVYGVTNFGAKLQVEERLTDYTKHLKTIRKQEGIALESGVLEDSEIRKLINQLSSYIANHILEAISTLFSEAKSIEHWMTKNCYRIITSYDLRTVKSFDSFDFFKGSYKNMMWTSISGFPVVQQYKSYYDRLLKTPLFMYRLRRPEVRERVDIVKHIHSVAPNFIHSLDATHMMMTALAAHQNNILFASVHDSFWTHPNEVEILSKIIREEFVRMYTSDIIRHMELDLKYTARDSFQLVWFNRTKHIQFAEQIDSLRQKFLRLTKVKPQSYNKCLAAELENPEKVLSLYNTYKPDVYLIKHNNLAAIYENKSTEKDAFFKISKKDYVPILIPVKILDPPSTGDLEIKEVLNSKYFFS</sequence>
<evidence type="ECO:0000259" key="10">
    <source>
        <dbReference type="SMART" id="SM01311"/>
    </source>
</evidence>
<organism evidence="11 12">
    <name type="scientific">Hyphopichia burtonii NRRL Y-1933</name>
    <dbReference type="NCBI Taxonomy" id="984485"/>
    <lineage>
        <taxon>Eukaryota</taxon>
        <taxon>Fungi</taxon>
        <taxon>Dikarya</taxon>
        <taxon>Ascomycota</taxon>
        <taxon>Saccharomycotina</taxon>
        <taxon>Pichiomycetes</taxon>
        <taxon>Debaryomycetaceae</taxon>
        <taxon>Hyphopichia</taxon>
    </lineage>
</organism>
<dbReference type="InterPro" id="IPR046950">
    <property type="entry name" value="DNA-dir_Rpol_C_phage-type"/>
</dbReference>
<keyword evidence="12" id="KW-1185">Reference proteome</keyword>
<dbReference type="OrthoDB" id="276422at2759"/>
<dbReference type="GeneID" id="30998377"/>
<dbReference type="EMBL" id="KV454543">
    <property type="protein sequence ID" value="ODV65884.1"/>
    <property type="molecule type" value="Genomic_DNA"/>
</dbReference>
<feature type="non-terminal residue" evidence="11">
    <location>
        <position position="1"/>
    </location>
</feature>
<dbReference type="PROSITE" id="PS00489">
    <property type="entry name" value="RNA_POL_PHAGE_2"/>
    <property type="match status" value="1"/>
</dbReference>
<evidence type="ECO:0000256" key="1">
    <source>
        <dbReference type="ARBA" id="ARBA00009493"/>
    </source>
</evidence>
<dbReference type="AlphaFoldDB" id="A0A1E4RF36"/>
<dbReference type="Gene3D" id="1.10.287.280">
    <property type="match status" value="1"/>
</dbReference>
<dbReference type="GO" id="GO:0006390">
    <property type="term" value="P:mitochondrial transcription"/>
    <property type="evidence" value="ECO:0007669"/>
    <property type="project" value="TreeGrafter"/>
</dbReference>
<accession>A0A1E4RF36</accession>
<dbReference type="SUPFAM" id="SSF56672">
    <property type="entry name" value="DNA/RNA polymerases"/>
    <property type="match status" value="1"/>
</dbReference>
<dbReference type="PANTHER" id="PTHR10102:SF0">
    <property type="entry name" value="DNA-DIRECTED RNA POLYMERASE, MITOCHONDRIAL"/>
    <property type="match status" value="1"/>
</dbReference>
<dbReference type="Pfam" id="PF14700">
    <property type="entry name" value="RPOL_N"/>
    <property type="match status" value="1"/>
</dbReference>
<comment type="function">
    <text evidence="9">DNA-dependent RNA polymerase catalyzes the transcription of DNA into RNA using the four ribonucleoside triphosphates as substrates.</text>
</comment>
<proteinExistence type="inferred from homology"/>
<dbReference type="GO" id="GO:0003899">
    <property type="term" value="F:DNA-directed RNA polymerase activity"/>
    <property type="evidence" value="ECO:0007669"/>
    <property type="project" value="UniProtKB-EC"/>
</dbReference>
<dbReference type="STRING" id="984485.A0A1E4RF36"/>
<dbReference type="Gene3D" id="1.10.150.20">
    <property type="entry name" value="5' to 3' exonuclease, C-terminal subdomain"/>
    <property type="match status" value="1"/>
</dbReference>
<dbReference type="PROSITE" id="PS00900">
    <property type="entry name" value="RNA_POL_PHAGE_1"/>
    <property type="match status" value="1"/>
</dbReference>
<dbReference type="PANTHER" id="PTHR10102">
    <property type="entry name" value="DNA-DIRECTED RNA POLYMERASE, MITOCHONDRIAL"/>
    <property type="match status" value="1"/>
</dbReference>
<evidence type="ECO:0000313" key="11">
    <source>
        <dbReference type="EMBL" id="ODV65884.1"/>
    </source>
</evidence>
<dbReference type="RefSeq" id="XP_020074951.1">
    <property type="nucleotide sequence ID" value="XM_020223828.1"/>
</dbReference>
<dbReference type="EC" id="2.7.7.6" evidence="2 9"/>
<dbReference type="GO" id="GO:0001018">
    <property type="term" value="F:mitochondrial promoter sequence-specific DNA binding"/>
    <property type="evidence" value="ECO:0007669"/>
    <property type="project" value="TreeGrafter"/>
</dbReference>
<keyword evidence="4 9" id="KW-0808">Transferase</keyword>
<keyword evidence="3 9" id="KW-0240">DNA-directed RNA polymerase</keyword>
<dbReference type="Proteomes" id="UP000095085">
    <property type="component" value="Unassembled WGS sequence"/>
</dbReference>
<keyword evidence="7 9" id="KW-0804">Transcription</keyword>
<dbReference type="SMART" id="SM01311">
    <property type="entry name" value="RPOL_N"/>
    <property type="match status" value="1"/>
</dbReference>
<reference evidence="12" key="1">
    <citation type="submission" date="2016-05" db="EMBL/GenBank/DDBJ databases">
        <title>Comparative genomics of biotechnologically important yeasts.</title>
        <authorList>
            <consortium name="DOE Joint Genome Institute"/>
            <person name="Riley R."/>
            <person name="Haridas S."/>
            <person name="Wolfe K.H."/>
            <person name="Lopes M.R."/>
            <person name="Hittinger C.T."/>
            <person name="Goker M."/>
            <person name="Salamov A."/>
            <person name="Wisecaver J."/>
            <person name="Long T.M."/>
            <person name="Aerts A.L."/>
            <person name="Barry K."/>
            <person name="Choi C."/>
            <person name="Clum A."/>
            <person name="Coughlan A.Y."/>
            <person name="Deshpande S."/>
            <person name="Douglass A.P."/>
            <person name="Hanson S.J."/>
            <person name="Klenk H.-P."/>
            <person name="Labutti K."/>
            <person name="Lapidus A."/>
            <person name="Lindquist E."/>
            <person name="Lipzen A."/>
            <person name="Meier-Kolthoff J.P."/>
            <person name="Ohm R.A."/>
            <person name="Otillar R.P."/>
            <person name="Pangilinan J."/>
            <person name="Peng Y."/>
            <person name="Rokas A."/>
            <person name="Rosa C.A."/>
            <person name="Scheuner C."/>
            <person name="Sibirny A.A."/>
            <person name="Slot J.C."/>
            <person name="Stielow J.B."/>
            <person name="Sun H."/>
            <person name="Kurtzman C.P."/>
            <person name="Blackwell M."/>
            <person name="Grigoriev I.V."/>
            <person name="Jeffries T.W."/>
        </authorList>
    </citation>
    <scope>NUCLEOTIDE SEQUENCE [LARGE SCALE GENOMIC DNA]</scope>
    <source>
        <strain evidence="12">NRRL Y-1933</strain>
    </source>
</reference>
<evidence type="ECO:0000256" key="5">
    <source>
        <dbReference type="ARBA" id="ARBA00022695"/>
    </source>
</evidence>
<dbReference type="Pfam" id="PF00940">
    <property type="entry name" value="RNA_pol"/>
    <property type="match status" value="1"/>
</dbReference>
<evidence type="ECO:0000256" key="8">
    <source>
        <dbReference type="ARBA" id="ARBA00048552"/>
    </source>
</evidence>